<name>A0AAW1UN21_9CUCU</name>
<dbReference type="EMBL" id="JARQZJ010000092">
    <property type="protein sequence ID" value="KAK9884183.1"/>
    <property type="molecule type" value="Genomic_DNA"/>
</dbReference>
<protein>
    <submittedName>
        <fullName evidence="1">Uncharacterized protein</fullName>
    </submittedName>
</protein>
<sequence>MDRKSEILTKYGSRLLIDRSKGHLEKSESRNIETSAMKRKSELLTKYGSRMLANSKANLPELQNLPELGTKLKVVFILIGWSYKISPLKMKERNSLKMENMIIPKVYMVLK</sequence>
<keyword evidence="2" id="KW-1185">Reference proteome</keyword>
<dbReference type="Proteomes" id="UP001431783">
    <property type="component" value="Unassembled WGS sequence"/>
</dbReference>
<accession>A0AAW1UN21</accession>
<evidence type="ECO:0000313" key="1">
    <source>
        <dbReference type="EMBL" id="KAK9884183.1"/>
    </source>
</evidence>
<proteinExistence type="predicted"/>
<reference evidence="1 2" key="1">
    <citation type="submission" date="2023-03" db="EMBL/GenBank/DDBJ databases">
        <title>Genome insight into feeding habits of ladybird beetles.</title>
        <authorList>
            <person name="Li H.-S."/>
            <person name="Huang Y.-H."/>
            <person name="Pang H."/>
        </authorList>
    </citation>
    <scope>NUCLEOTIDE SEQUENCE [LARGE SCALE GENOMIC DNA]</scope>
    <source>
        <strain evidence="1">SYSU_2023b</strain>
        <tissue evidence="1">Whole body</tissue>
    </source>
</reference>
<evidence type="ECO:0000313" key="2">
    <source>
        <dbReference type="Proteomes" id="UP001431783"/>
    </source>
</evidence>
<comment type="caution">
    <text evidence="1">The sequence shown here is derived from an EMBL/GenBank/DDBJ whole genome shotgun (WGS) entry which is preliminary data.</text>
</comment>
<gene>
    <name evidence="1" type="ORF">WA026_005137</name>
</gene>
<dbReference type="AlphaFoldDB" id="A0AAW1UN21"/>
<organism evidence="1 2">
    <name type="scientific">Henosepilachna vigintioctopunctata</name>
    <dbReference type="NCBI Taxonomy" id="420089"/>
    <lineage>
        <taxon>Eukaryota</taxon>
        <taxon>Metazoa</taxon>
        <taxon>Ecdysozoa</taxon>
        <taxon>Arthropoda</taxon>
        <taxon>Hexapoda</taxon>
        <taxon>Insecta</taxon>
        <taxon>Pterygota</taxon>
        <taxon>Neoptera</taxon>
        <taxon>Endopterygota</taxon>
        <taxon>Coleoptera</taxon>
        <taxon>Polyphaga</taxon>
        <taxon>Cucujiformia</taxon>
        <taxon>Coccinelloidea</taxon>
        <taxon>Coccinellidae</taxon>
        <taxon>Epilachninae</taxon>
        <taxon>Epilachnini</taxon>
        <taxon>Henosepilachna</taxon>
    </lineage>
</organism>